<keyword evidence="4" id="KW-0145">Chemotaxis</keyword>
<name>A0A419SK20_9BACL</name>
<evidence type="ECO:0000256" key="2">
    <source>
        <dbReference type="ARBA" id="ARBA00009226"/>
    </source>
</evidence>
<feature type="domain" description="CheC-like protein" evidence="9">
    <location>
        <begin position="41"/>
        <end position="77"/>
    </location>
</feature>
<dbReference type="CDD" id="cd17907">
    <property type="entry name" value="FliY_FliN-Y"/>
    <property type="match status" value="1"/>
</dbReference>
<dbReference type="PANTHER" id="PTHR43484">
    <property type="match status" value="1"/>
</dbReference>
<comment type="similarity">
    <text evidence="2">Belongs to the FliN/MopA/SpaO family.</text>
</comment>
<dbReference type="GO" id="GO:0016787">
    <property type="term" value="F:hydrolase activity"/>
    <property type="evidence" value="ECO:0007669"/>
    <property type="project" value="InterPro"/>
</dbReference>
<gene>
    <name evidence="10" type="ORF">BEP19_07540</name>
</gene>
<dbReference type="InterPro" id="IPR001543">
    <property type="entry name" value="FliN-like_C"/>
</dbReference>
<dbReference type="GO" id="GO:0009425">
    <property type="term" value="C:bacterial-type flagellum basal body"/>
    <property type="evidence" value="ECO:0007669"/>
    <property type="project" value="InterPro"/>
</dbReference>
<dbReference type="InterPro" id="IPR036429">
    <property type="entry name" value="SpoA-like_sf"/>
</dbReference>
<keyword evidence="3" id="KW-1003">Cell membrane</keyword>
<evidence type="ECO:0000256" key="1">
    <source>
        <dbReference type="ARBA" id="ARBA00004413"/>
    </source>
</evidence>
<feature type="domain" description="CheC-like protein" evidence="9">
    <location>
        <begin position="138"/>
        <end position="173"/>
    </location>
</feature>
<keyword evidence="5" id="KW-0283">Flagellar rotation</keyword>
<evidence type="ECO:0000256" key="3">
    <source>
        <dbReference type="ARBA" id="ARBA00022475"/>
    </source>
</evidence>
<dbReference type="GO" id="GO:0003774">
    <property type="term" value="F:cytoskeletal motor activity"/>
    <property type="evidence" value="ECO:0007669"/>
    <property type="project" value="InterPro"/>
</dbReference>
<evidence type="ECO:0000259" key="9">
    <source>
        <dbReference type="Pfam" id="PF04509"/>
    </source>
</evidence>
<dbReference type="Gene3D" id="2.30.330.10">
    <property type="entry name" value="SpoA-like"/>
    <property type="match status" value="1"/>
</dbReference>
<dbReference type="SUPFAM" id="SSF103039">
    <property type="entry name" value="CheC-like"/>
    <property type="match status" value="1"/>
</dbReference>
<dbReference type="EMBL" id="MCHY01000008">
    <property type="protein sequence ID" value="RKD24248.1"/>
    <property type="molecule type" value="Genomic_DNA"/>
</dbReference>
<evidence type="ECO:0000256" key="7">
    <source>
        <dbReference type="SAM" id="MobiDB-lite"/>
    </source>
</evidence>
<dbReference type="InterPro" id="IPR012826">
    <property type="entry name" value="FliN"/>
</dbReference>
<dbReference type="PRINTS" id="PR00956">
    <property type="entry name" value="FLGMOTORFLIN"/>
</dbReference>
<dbReference type="Proteomes" id="UP000284219">
    <property type="component" value="Unassembled WGS sequence"/>
</dbReference>
<evidence type="ECO:0000313" key="11">
    <source>
        <dbReference type="Proteomes" id="UP000284219"/>
    </source>
</evidence>
<feature type="domain" description="Flagellar motor switch protein FliN-like C-terminal" evidence="8">
    <location>
        <begin position="299"/>
        <end position="369"/>
    </location>
</feature>
<keyword evidence="11" id="KW-1185">Reference proteome</keyword>
<proteinExistence type="inferred from homology"/>
<evidence type="ECO:0000256" key="5">
    <source>
        <dbReference type="ARBA" id="ARBA00022779"/>
    </source>
</evidence>
<dbReference type="PANTHER" id="PTHR43484:SF1">
    <property type="entry name" value="FLAGELLAR MOTOR SWITCH PROTEIN FLIN"/>
    <property type="match status" value="1"/>
</dbReference>
<keyword evidence="6" id="KW-0472">Membrane</keyword>
<dbReference type="GO" id="GO:0006935">
    <property type="term" value="P:chemotaxis"/>
    <property type="evidence" value="ECO:0007669"/>
    <property type="project" value="UniProtKB-KW"/>
</dbReference>
<dbReference type="InterPro" id="IPR028976">
    <property type="entry name" value="CheC-like_sf"/>
</dbReference>
<accession>A0A419SK20</accession>
<dbReference type="Gene3D" id="3.40.1550.10">
    <property type="entry name" value="CheC-like"/>
    <property type="match status" value="1"/>
</dbReference>
<dbReference type="GO" id="GO:0071973">
    <property type="term" value="P:bacterial-type flagellum-dependent cell motility"/>
    <property type="evidence" value="ECO:0007669"/>
    <property type="project" value="InterPro"/>
</dbReference>
<dbReference type="InterPro" id="IPR051469">
    <property type="entry name" value="FliN/MopA/SpaO"/>
</dbReference>
<reference evidence="10 11" key="1">
    <citation type="submission" date="2016-08" db="EMBL/GenBank/DDBJ databases">
        <title>Novel Firmicute Genomes.</title>
        <authorList>
            <person name="Poppleton D.I."/>
            <person name="Gribaldo S."/>
        </authorList>
    </citation>
    <scope>NUCLEOTIDE SEQUENCE [LARGE SCALE GENOMIC DNA]</scope>
    <source>
        <strain evidence="10 11">RAOx-1</strain>
    </source>
</reference>
<evidence type="ECO:0000256" key="6">
    <source>
        <dbReference type="ARBA" id="ARBA00023136"/>
    </source>
</evidence>
<feature type="compositionally biased region" description="Acidic residues" evidence="7">
    <location>
        <begin position="251"/>
        <end position="263"/>
    </location>
</feature>
<dbReference type="NCBIfam" id="TIGR02480">
    <property type="entry name" value="fliN"/>
    <property type="match status" value="1"/>
</dbReference>
<evidence type="ECO:0000259" key="8">
    <source>
        <dbReference type="Pfam" id="PF01052"/>
    </source>
</evidence>
<evidence type="ECO:0008006" key="12">
    <source>
        <dbReference type="Google" id="ProtNLM"/>
    </source>
</evidence>
<dbReference type="OrthoDB" id="9773459at2"/>
<dbReference type="Pfam" id="PF04509">
    <property type="entry name" value="CheC"/>
    <property type="match status" value="2"/>
</dbReference>
<dbReference type="SUPFAM" id="SSF101801">
    <property type="entry name" value="Surface presentation of antigens (SPOA)"/>
    <property type="match status" value="1"/>
</dbReference>
<dbReference type="GO" id="GO:0005886">
    <property type="term" value="C:plasma membrane"/>
    <property type="evidence" value="ECO:0007669"/>
    <property type="project" value="UniProtKB-SubCell"/>
</dbReference>
<evidence type="ECO:0000313" key="10">
    <source>
        <dbReference type="EMBL" id="RKD24248.1"/>
    </source>
</evidence>
<dbReference type="Pfam" id="PF01052">
    <property type="entry name" value="FliMN_C"/>
    <property type="match status" value="1"/>
</dbReference>
<dbReference type="InterPro" id="IPR007597">
    <property type="entry name" value="CheC"/>
</dbReference>
<comment type="caution">
    <text evidence="10">The sequence shown here is derived from an EMBL/GenBank/DDBJ whole genome shotgun (WGS) entry which is preliminary data.</text>
</comment>
<organism evidence="10 11">
    <name type="scientific">Ammoniphilus oxalaticus</name>
    <dbReference type="NCBI Taxonomy" id="66863"/>
    <lineage>
        <taxon>Bacteria</taxon>
        <taxon>Bacillati</taxon>
        <taxon>Bacillota</taxon>
        <taxon>Bacilli</taxon>
        <taxon>Bacillales</taxon>
        <taxon>Paenibacillaceae</taxon>
        <taxon>Aneurinibacillus group</taxon>
        <taxon>Ammoniphilus</taxon>
    </lineage>
</organism>
<protein>
    <recommendedName>
        <fullName evidence="12">Flagellar motor switch phosphatase FliY</fullName>
    </recommendedName>
</protein>
<sequence length="377" mass="40958">MSDNHILSQDEINALLSGGLDNEETEQESQTDEIDQWLTLMEQDALGEIGNISLGNAATSLSILLGQDVDITTPKVHTVHQSEFKDLFPTPHVGIHVDYTDGFLGMNLFVLQDQDAKIIADLMMGGTGRPQEEELSELHLSAVQEAMNQMMGSAATSMSTLFDRLVNITPPAIRVLDAAEGELPYFSEDIIIGVSFRLKIGELVDSNMIQLIPLSFAKEMVGSLLGEPQTQMTEEPVVDTASSVAEVETEASEPVEFPIETDEPSAPASEAAQKQVTPVSFPSFTELDLSAVHEGNLNLLMDIKLQVSVELGRSKKKINDILGLHNGSIVELERLAGEPVDVLVNNKLIAKGEVVVLGENFAVRLTEILNSADRLKD</sequence>
<feature type="region of interest" description="Disordered" evidence="7">
    <location>
        <begin position="251"/>
        <end position="273"/>
    </location>
</feature>
<dbReference type="InterPro" id="IPR001172">
    <property type="entry name" value="FliN_T3SS_HrcQb"/>
</dbReference>
<evidence type="ECO:0000256" key="4">
    <source>
        <dbReference type="ARBA" id="ARBA00022500"/>
    </source>
</evidence>
<dbReference type="AlphaFoldDB" id="A0A419SK20"/>
<comment type="subcellular location">
    <subcellularLocation>
        <location evidence="1">Cell membrane</location>
        <topology evidence="1">Peripheral membrane protein</topology>
        <orientation evidence="1">Cytoplasmic side</orientation>
    </subcellularLocation>
</comment>
<dbReference type="NCBIfam" id="NF005995">
    <property type="entry name" value="PRK08119.1"/>
    <property type="match status" value="1"/>
</dbReference>
<dbReference type="RefSeq" id="WP_120189513.1">
    <property type="nucleotide sequence ID" value="NZ_MCHY01000008.1"/>
</dbReference>